<gene>
    <name evidence="1" type="ORF">DCAF_LOCUS2350</name>
</gene>
<reference evidence="1 2" key="1">
    <citation type="submission" date="2024-01" db="EMBL/GenBank/DDBJ databases">
        <authorList>
            <person name="Waweru B."/>
        </authorList>
    </citation>
    <scope>NUCLEOTIDE SEQUENCE [LARGE SCALE GENOMIC DNA]</scope>
</reference>
<comment type="caution">
    <text evidence="1">The sequence shown here is derived from an EMBL/GenBank/DDBJ whole genome shotgun (WGS) entry which is preliminary data.</text>
</comment>
<keyword evidence="2" id="KW-1185">Reference proteome</keyword>
<proteinExistence type="predicted"/>
<dbReference type="EMBL" id="CAWUPB010000522">
    <property type="protein sequence ID" value="CAK7324691.1"/>
    <property type="molecule type" value="Genomic_DNA"/>
</dbReference>
<evidence type="ECO:0000313" key="2">
    <source>
        <dbReference type="Proteomes" id="UP001314170"/>
    </source>
</evidence>
<dbReference type="Proteomes" id="UP001314170">
    <property type="component" value="Unassembled WGS sequence"/>
</dbReference>
<protein>
    <submittedName>
        <fullName evidence="1">Uncharacterized protein</fullName>
    </submittedName>
</protein>
<sequence>MVGMLKENLTKSRSYSEEELAKEIAFVTIGPLEENLAKSCSVLEEELLLDSYSEQRWQ</sequence>
<feature type="non-terminal residue" evidence="1">
    <location>
        <position position="58"/>
    </location>
</feature>
<accession>A0AAV1QT83</accession>
<name>A0AAV1QT83_9ROSI</name>
<dbReference type="AlphaFoldDB" id="A0AAV1QT83"/>
<evidence type="ECO:0000313" key="1">
    <source>
        <dbReference type="EMBL" id="CAK7324691.1"/>
    </source>
</evidence>
<organism evidence="1 2">
    <name type="scientific">Dovyalis caffra</name>
    <dbReference type="NCBI Taxonomy" id="77055"/>
    <lineage>
        <taxon>Eukaryota</taxon>
        <taxon>Viridiplantae</taxon>
        <taxon>Streptophyta</taxon>
        <taxon>Embryophyta</taxon>
        <taxon>Tracheophyta</taxon>
        <taxon>Spermatophyta</taxon>
        <taxon>Magnoliopsida</taxon>
        <taxon>eudicotyledons</taxon>
        <taxon>Gunneridae</taxon>
        <taxon>Pentapetalae</taxon>
        <taxon>rosids</taxon>
        <taxon>fabids</taxon>
        <taxon>Malpighiales</taxon>
        <taxon>Salicaceae</taxon>
        <taxon>Flacourtieae</taxon>
        <taxon>Dovyalis</taxon>
    </lineage>
</organism>